<keyword evidence="2" id="KW-0560">Oxidoreductase</keyword>
<evidence type="ECO:0000256" key="1">
    <source>
        <dbReference type="ARBA" id="ARBA00009986"/>
    </source>
</evidence>
<gene>
    <name evidence="5" type="ORF">MMG00_05490</name>
</gene>
<dbReference type="Proteomes" id="UP000829542">
    <property type="component" value="Chromosome"/>
</dbReference>
<dbReference type="InterPro" id="IPR016161">
    <property type="entry name" value="Ald_DH/histidinol_DH"/>
</dbReference>
<dbReference type="EMBL" id="CP093379">
    <property type="protein sequence ID" value="UNM97565.1"/>
    <property type="molecule type" value="Genomic_DNA"/>
</dbReference>
<feature type="domain" description="Aldehyde dehydrogenase" evidence="4">
    <location>
        <begin position="1"/>
        <end position="166"/>
    </location>
</feature>
<proteinExistence type="inferred from homology"/>
<evidence type="ECO:0000256" key="3">
    <source>
        <dbReference type="ARBA" id="ARBA00023027"/>
    </source>
</evidence>
<organism evidence="5 6">
    <name type="scientific">Ignatzschineria rhizosphaerae</name>
    <dbReference type="NCBI Taxonomy" id="2923279"/>
    <lineage>
        <taxon>Bacteria</taxon>
        <taxon>Pseudomonadati</taxon>
        <taxon>Pseudomonadota</taxon>
        <taxon>Gammaproteobacteria</taxon>
        <taxon>Cardiobacteriales</taxon>
        <taxon>Ignatzschineriaceae</taxon>
        <taxon>Ignatzschineria</taxon>
    </lineage>
</organism>
<dbReference type="SUPFAM" id="SSF53720">
    <property type="entry name" value="ALDH-like"/>
    <property type="match status" value="1"/>
</dbReference>
<reference evidence="5 6" key="1">
    <citation type="submission" date="2022-03" db="EMBL/GenBank/DDBJ databases">
        <title>Ignatzschineria rhizosphaerae HR5S32.</title>
        <authorList>
            <person name="Sun J.Q."/>
            <person name="Feng J.Y."/>
        </authorList>
    </citation>
    <scope>NUCLEOTIDE SEQUENCE [LARGE SCALE GENOMIC DNA]</scope>
    <source>
        <strain evidence="5 6">HR5S32</strain>
    </source>
</reference>
<dbReference type="PANTHER" id="PTHR43720:SF2">
    <property type="entry name" value="2-AMINOMUCONIC SEMIALDEHYDE DEHYDROGENASE"/>
    <property type="match status" value="1"/>
</dbReference>
<comment type="similarity">
    <text evidence="1">Belongs to the aldehyde dehydrogenase family.</text>
</comment>
<evidence type="ECO:0000256" key="2">
    <source>
        <dbReference type="ARBA" id="ARBA00023002"/>
    </source>
</evidence>
<dbReference type="Gene3D" id="3.40.605.10">
    <property type="entry name" value="Aldehyde Dehydrogenase, Chain A, domain 1"/>
    <property type="match status" value="1"/>
</dbReference>
<keyword evidence="3" id="KW-0520">NAD</keyword>
<keyword evidence="6" id="KW-1185">Reference proteome</keyword>
<dbReference type="InterPro" id="IPR016163">
    <property type="entry name" value="Ald_DH_C"/>
</dbReference>
<sequence length="170" mass="18276">MENLVVGPGLDETTQIQPVVSKKQQMSILQHLATAKAEGATILSGTTPKDQEGYYIAPSIITDIAPHARILKDEVFGPVIALIPFKDADEAIKLANDTEYGLAASLWTHNLNYTMDMVPKIAAGTVWVNSHVPLDPAMPFGGVKQSGIGREFGKTSVESFTETKSVCIAH</sequence>
<dbReference type="Gene3D" id="3.40.309.10">
    <property type="entry name" value="Aldehyde Dehydrogenase, Chain A, domain 2"/>
    <property type="match status" value="1"/>
</dbReference>
<evidence type="ECO:0000313" key="6">
    <source>
        <dbReference type="Proteomes" id="UP000829542"/>
    </source>
</evidence>
<dbReference type="Pfam" id="PF00171">
    <property type="entry name" value="Aldedh"/>
    <property type="match status" value="1"/>
</dbReference>
<dbReference type="InterPro" id="IPR015590">
    <property type="entry name" value="Aldehyde_DH_dom"/>
</dbReference>
<accession>A0ABY3X5L2</accession>
<dbReference type="InterPro" id="IPR016162">
    <property type="entry name" value="Ald_DH_N"/>
</dbReference>
<evidence type="ECO:0000259" key="4">
    <source>
        <dbReference type="Pfam" id="PF00171"/>
    </source>
</evidence>
<name>A0ABY3X5L2_9GAMM</name>
<protein>
    <submittedName>
        <fullName evidence="5">Aldehyde dehydrogenase family protein</fullName>
    </submittedName>
</protein>
<dbReference type="PANTHER" id="PTHR43720">
    <property type="entry name" value="2-AMINOMUCONIC SEMIALDEHYDE DEHYDROGENASE"/>
    <property type="match status" value="1"/>
</dbReference>
<evidence type="ECO:0000313" key="5">
    <source>
        <dbReference type="EMBL" id="UNM97565.1"/>
    </source>
</evidence>